<dbReference type="AlphaFoldDB" id="A0A840YA71"/>
<evidence type="ECO:0000259" key="3">
    <source>
        <dbReference type="Pfam" id="PF05598"/>
    </source>
</evidence>
<feature type="coiled-coil region" evidence="1">
    <location>
        <begin position="194"/>
        <end position="221"/>
    </location>
</feature>
<evidence type="ECO:0000256" key="1">
    <source>
        <dbReference type="SAM" id="Coils"/>
    </source>
</evidence>
<dbReference type="InterPro" id="IPR008490">
    <property type="entry name" value="Transposase_InsH_N"/>
</dbReference>
<feature type="compositionally biased region" description="Low complexity" evidence="2">
    <location>
        <begin position="325"/>
        <end position="342"/>
    </location>
</feature>
<comment type="caution">
    <text evidence="4">The sequence shown here is derived from an EMBL/GenBank/DDBJ whole genome shotgun (WGS) entry which is preliminary data.</text>
</comment>
<name>A0A840YA71_9SPHN</name>
<dbReference type="PANTHER" id="PTHR33408">
    <property type="entry name" value="TRANSPOSASE"/>
    <property type="match status" value="1"/>
</dbReference>
<keyword evidence="1" id="KW-0175">Coiled coil</keyword>
<evidence type="ECO:0000256" key="2">
    <source>
        <dbReference type="SAM" id="MobiDB-lite"/>
    </source>
</evidence>
<organism evidence="4 5">
    <name type="scientific">Sphingomonas xinjiangensis</name>
    <dbReference type="NCBI Taxonomy" id="643568"/>
    <lineage>
        <taxon>Bacteria</taxon>
        <taxon>Pseudomonadati</taxon>
        <taxon>Pseudomonadota</taxon>
        <taxon>Alphaproteobacteria</taxon>
        <taxon>Sphingomonadales</taxon>
        <taxon>Sphingomonadaceae</taxon>
        <taxon>Sphingomonas</taxon>
    </lineage>
</organism>
<dbReference type="EMBL" id="JACIJF010000002">
    <property type="protein sequence ID" value="MBB5709744.1"/>
    <property type="molecule type" value="Genomic_DNA"/>
</dbReference>
<evidence type="ECO:0000313" key="5">
    <source>
        <dbReference type="Proteomes" id="UP000527143"/>
    </source>
</evidence>
<gene>
    <name evidence="4" type="ORF">FHT02_000966</name>
</gene>
<feature type="domain" description="Transposase InsH N-terminal" evidence="3">
    <location>
        <begin position="20"/>
        <end position="110"/>
    </location>
</feature>
<accession>A0A840YA71</accession>
<sequence length="353" mass="38361">MGRFIEGSDRRERLLLPDCIDDYVIADSPVRVVDMFVDELDLSELGFGAAAATGRPNYHPATMLKLYIYGYLNQVQSSRRLEREAGRNVECMWLTGKLAPDFKTIADFRRNHGAAIQAACRRFVLVCRNLGLIAGGTVAVDGSRLRAVNARDRNFTPVTIRHRMEQVDASIQRYLGMLDTADRQEGEAAEWRTARLTTTRLDALRRQMRDLEAMEQAVAATPDRQISLSDPDARAMASAGGGTGLVGYNLQAAGDADTHIVVAHEVINLGHDRTSLASMGKQARDATGADTLIVLADRGYFSGPEVLACEKDGVVAICPKPLTQAPRPRGASASRTSSTSRTLIPIAAPPAKP</sequence>
<dbReference type="Pfam" id="PF05598">
    <property type="entry name" value="DUF772"/>
    <property type="match status" value="1"/>
</dbReference>
<keyword evidence="5" id="KW-1185">Reference proteome</keyword>
<proteinExistence type="predicted"/>
<evidence type="ECO:0000313" key="4">
    <source>
        <dbReference type="EMBL" id="MBB5709744.1"/>
    </source>
</evidence>
<dbReference type="PANTHER" id="PTHR33408:SF2">
    <property type="entry name" value="TRANSPOSASE DDE DOMAIN-CONTAINING PROTEIN"/>
    <property type="match status" value="1"/>
</dbReference>
<dbReference type="Proteomes" id="UP000527143">
    <property type="component" value="Unassembled WGS sequence"/>
</dbReference>
<reference evidence="4 5" key="1">
    <citation type="submission" date="2020-08" db="EMBL/GenBank/DDBJ databases">
        <title>Genomic Encyclopedia of Type Strains, Phase IV (KMG-IV): sequencing the most valuable type-strain genomes for metagenomic binning, comparative biology and taxonomic classification.</title>
        <authorList>
            <person name="Goeker M."/>
        </authorList>
    </citation>
    <scope>NUCLEOTIDE SEQUENCE [LARGE SCALE GENOMIC DNA]</scope>
    <source>
        <strain evidence="4 5">DSM 26736</strain>
    </source>
</reference>
<protein>
    <submittedName>
        <fullName evidence="4">Transposase</fullName>
    </submittedName>
</protein>
<feature type="region of interest" description="Disordered" evidence="2">
    <location>
        <begin position="322"/>
        <end position="353"/>
    </location>
</feature>